<evidence type="ECO:0000256" key="3">
    <source>
        <dbReference type="ARBA" id="ARBA00022737"/>
    </source>
</evidence>
<dbReference type="PANTHER" id="PTHR23235:SF120">
    <property type="entry name" value="KRUPPEL-LIKE FACTOR 15"/>
    <property type="match status" value="1"/>
</dbReference>
<sequence length="282" mass="32750">MSGRRRQCLQDNLVIISTQTPRRLGLTDITMDLVFQDSQAREDSRDPFLPGSTNVYIEQETDFDFEHGLAVEFCEIAEDNITENENRVQDSSFSVKVLPLERTHAMGKPIECDICKKTFARNSALTVHRRTHTGEKPFECDICKKNYTCKSALSIHRRTHTGEKPFECDICNKAYTCRSALSVHSRTHTGEKPYEYRVCQKQFTTSSDFFKHHQRKHTGELFQCQVCEKRFTFSSDFSKHQRKHTGEQFPCQVCENDSQLITFYLGTKESIMRRNLLNVTHV</sequence>
<dbReference type="AlphaFoldDB" id="A0AA88HVK7"/>
<dbReference type="InterPro" id="IPR036236">
    <property type="entry name" value="Znf_C2H2_sf"/>
</dbReference>
<dbReference type="FunFam" id="3.30.160.60:FF:000358">
    <property type="entry name" value="zinc finger protein 24"/>
    <property type="match status" value="1"/>
</dbReference>
<dbReference type="PANTHER" id="PTHR23235">
    <property type="entry name" value="KRUEPPEL-LIKE TRANSCRIPTION FACTOR"/>
    <property type="match status" value="1"/>
</dbReference>
<feature type="domain" description="C2H2-type" evidence="8">
    <location>
        <begin position="166"/>
        <end position="193"/>
    </location>
</feature>
<keyword evidence="10" id="KW-1185">Reference proteome</keyword>
<organism evidence="9 10">
    <name type="scientific">Artemia franciscana</name>
    <name type="common">Brine shrimp</name>
    <name type="synonym">Artemia sanfranciscana</name>
    <dbReference type="NCBI Taxonomy" id="6661"/>
    <lineage>
        <taxon>Eukaryota</taxon>
        <taxon>Metazoa</taxon>
        <taxon>Ecdysozoa</taxon>
        <taxon>Arthropoda</taxon>
        <taxon>Crustacea</taxon>
        <taxon>Branchiopoda</taxon>
        <taxon>Anostraca</taxon>
        <taxon>Artemiidae</taxon>
        <taxon>Artemia</taxon>
    </lineage>
</organism>
<evidence type="ECO:0000256" key="5">
    <source>
        <dbReference type="ARBA" id="ARBA00022833"/>
    </source>
</evidence>
<dbReference type="SMART" id="SM00355">
    <property type="entry name" value="ZnF_C2H2"/>
    <property type="match status" value="5"/>
</dbReference>
<accession>A0AA88HVK7</accession>
<keyword evidence="4 7" id="KW-0863">Zinc-finger</keyword>
<dbReference type="Gene3D" id="3.30.160.60">
    <property type="entry name" value="Classic Zinc Finger"/>
    <property type="match status" value="5"/>
</dbReference>
<feature type="domain" description="C2H2-type" evidence="8">
    <location>
        <begin position="194"/>
        <end position="222"/>
    </location>
</feature>
<dbReference type="PROSITE" id="PS50157">
    <property type="entry name" value="ZINC_FINGER_C2H2_2"/>
    <property type="match status" value="5"/>
</dbReference>
<proteinExistence type="predicted"/>
<dbReference type="Pfam" id="PF00096">
    <property type="entry name" value="zf-C2H2"/>
    <property type="match status" value="4"/>
</dbReference>
<comment type="subcellular location">
    <subcellularLocation>
        <location evidence="1">Nucleus</location>
    </subcellularLocation>
</comment>
<dbReference type="SUPFAM" id="SSF57667">
    <property type="entry name" value="beta-beta-alpha zinc fingers"/>
    <property type="match status" value="3"/>
</dbReference>
<feature type="domain" description="C2H2-type" evidence="8">
    <location>
        <begin position="138"/>
        <end position="165"/>
    </location>
</feature>
<evidence type="ECO:0000256" key="4">
    <source>
        <dbReference type="ARBA" id="ARBA00022771"/>
    </source>
</evidence>
<keyword evidence="6" id="KW-0539">Nucleus</keyword>
<dbReference type="GO" id="GO:0008270">
    <property type="term" value="F:zinc ion binding"/>
    <property type="evidence" value="ECO:0007669"/>
    <property type="project" value="UniProtKB-KW"/>
</dbReference>
<evidence type="ECO:0000256" key="1">
    <source>
        <dbReference type="ARBA" id="ARBA00004123"/>
    </source>
</evidence>
<evidence type="ECO:0000313" key="9">
    <source>
        <dbReference type="EMBL" id="KAK2714966.1"/>
    </source>
</evidence>
<dbReference type="FunFam" id="3.30.160.60:FF:000340">
    <property type="entry name" value="zinc finger protein 473 isoform X1"/>
    <property type="match status" value="1"/>
</dbReference>
<dbReference type="Proteomes" id="UP001187531">
    <property type="component" value="Unassembled WGS sequence"/>
</dbReference>
<name>A0AA88HVK7_ARTSF</name>
<evidence type="ECO:0000259" key="8">
    <source>
        <dbReference type="PROSITE" id="PS50157"/>
    </source>
</evidence>
<evidence type="ECO:0000256" key="2">
    <source>
        <dbReference type="ARBA" id="ARBA00022723"/>
    </source>
</evidence>
<protein>
    <recommendedName>
        <fullName evidence="8">C2H2-type domain-containing protein</fullName>
    </recommendedName>
</protein>
<feature type="domain" description="C2H2-type" evidence="8">
    <location>
        <begin position="110"/>
        <end position="137"/>
    </location>
</feature>
<dbReference type="FunFam" id="3.30.160.60:FF:001498">
    <property type="entry name" value="Zinc finger protein 404"/>
    <property type="match status" value="1"/>
</dbReference>
<dbReference type="PROSITE" id="PS00028">
    <property type="entry name" value="ZINC_FINGER_C2H2_1"/>
    <property type="match status" value="4"/>
</dbReference>
<dbReference type="GO" id="GO:0000981">
    <property type="term" value="F:DNA-binding transcription factor activity, RNA polymerase II-specific"/>
    <property type="evidence" value="ECO:0007669"/>
    <property type="project" value="TreeGrafter"/>
</dbReference>
<evidence type="ECO:0000256" key="6">
    <source>
        <dbReference type="ARBA" id="ARBA00023242"/>
    </source>
</evidence>
<evidence type="ECO:0000313" key="10">
    <source>
        <dbReference type="Proteomes" id="UP001187531"/>
    </source>
</evidence>
<keyword evidence="3" id="KW-0677">Repeat</keyword>
<reference evidence="9" key="1">
    <citation type="submission" date="2023-07" db="EMBL/GenBank/DDBJ databases">
        <title>Chromosome-level genome assembly of Artemia franciscana.</title>
        <authorList>
            <person name="Jo E."/>
        </authorList>
    </citation>
    <scope>NUCLEOTIDE SEQUENCE</scope>
    <source>
        <tissue evidence="9">Whole body</tissue>
    </source>
</reference>
<dbReference type="InterPro" id="IPR013087">
    <property type="entry name" value="Znf_C2H2_type"/>
</dbReference>
<dbReference type="GO" id="GO:0000978">
    <property type="term" value="F:RNA polymerase II cis-regulatory region sequence-specific DNA binding"/>
    <property type="evidence" value="ECO:0007669"/>
    <property type="project" value="TreeGrafter"/>
</dbReference>
<dbReference type="FunFam" id="3.30.160.60:FF:000870">
    <property type="entry name" value="zinc finger protein 197 isoform X1"/>
    <property type="match status" value="1"/>
</dbReference>
<keyword evidence="2" id="KW-0479">Metal-binding</keyword>
<evidence type="ECO:0000256" key="7">
    <source>
        <dbReference type="PROSITE-ProRule" id="PRU00042"/>
    </source>
</evidence>
<dbReference type="GO" id="GO:0005634">
    <property type="term" value="C:nucleus"/>
    <property type="evidence" value="ECO:0007669"/>
    <property type="project" value="UniProtKB-SubCell"/>
</dbReference>
<gene>
    <name evidence="9" type="ORF">QYM36_009828</name>
</gene>
<dbReference type="EMBL" id="JAVRJZ010000012">
    <property type="protein sequence ID" value="KAK2714966.1"/>
    <property type="molecule type" value="Genomic_DNA"/>
</dbReference>
<comment type="caution">
    <text evidence="9">The sequence shown here is derived from an EMBL/GenBank/DDBJ whole genome shotgun (WGS) entry which is preliminary data.</text>
</comment>
<keyword evidence="5" id="KW-0862">Zinc</keyword>
<feature type="domain" description="C2H2-type" evidence="8">
    <location>
        <begin position="222"/>
        <end position="249"/>
    </location>
</feature>